<gene>
    <name evidence="1" type="ORF">BGC07_03690</name>
</gene>
<keyword evidence="2" id="KW-1185">Reference proteome</keyword>
<accession>A0ABX3A493</accession>
<sequence length="209" mass="23118">MARPILMSEGEYRQHIVDAADKIVREGGVSQLSIRAIAKKAATSATQMYRKGIKGIEDIIFMLNERALDILIARIEKVNLTALSGEAALYEIAEIYLEFSDPIGEDYPLWELMQRLNTGSIESPQSYQEKTLILFNYGERALAKALPLLESNELTEATRVLWASVHGICHLHARDKLVSTGVSPAKPMIKLLIKVLLAGLSVSNSAEKP</sequence>
<dbReference type="RefSeq" id="WP_069311998.1">
    <property type="nucleotide sequence ID" value="NZ_MDTU01000001.1"/>
</dbReference>
<dbReference type="SUPFAM" id="SSF48498">
    <property type="entry name" value="Tetracyclin repressor-like, C-terminal domain"/>
    <property type="match status" value="1"/>
</dbReference>
<reference evidence="1 2" key="1">
    <citation type="submission" date="2016-08" db="EMBL/GenBank/DDBJ databases">
        <title>Draft genome sequence of Candidatus Piscirickettsia litoralis, from seawater.</title>
        <authorList>
            <person name="Wan X."/>
            <person name="Lee A.J."/>
            <person name="Hou S."/>
            <person name="Donachie S.P."/>
        </authorList>
    </citation>
    <scope>NUCLEOTIDE SEQUENCE [LARGE SCALE GENOMIC DNA]</scope>
    <source>
        <strain evidence="1 2">Y2</strain>
    </source>
</reference>
<organism evidence="1 2">
    <name type="scientific">Piscirickettsia litoralis</name>
    <dbReference type="NCBI Taxonomy" id="1891921"/>
    <lineage>
        <taxon>Bacteria</taxon>
        <taxon>Pseudomonadati</taxon>
        <taxon>Pseudomonadota</taxon>
        <taxon>Gammaproteobacteria</taxon>
        <taxon>Thiotrichales</taxon>
        <taxon>Piscirickettsiaceae</taxon>
        <taxon>Piscirickettsia</taxon>
    </lineage>
</organism>
<dbReference type="InterPro" id="IPR036271">
    <property type="entry name" value="Tet_transcr_reg_TetR-rel_C_sf"/>
</dbReference>
<evidence type="ECO:0000313" key="1">
    <source>
        <dbReference type="EMBL" id="ODN42200.1"/>
    </source>
</evidence>
<protein>
    <submittedName>
        <fullName evidence="1">TetR family transcriptional regulator</fullName>
    </submittedName>
</protein>
<dbReference type="SUPFAM" id="SSF46689">
    <property type="entry name" value="Homeodomain-like"/>
    <property type="match status" value="1"/>
</dbReference>
<dbReference type="Gene3D" id="1.10.357.10">
    <property type="entry name" value="Tetracycline Repressor, domain 2"/>
    <property type="match status" value="1"/>
</dbReference>
<dbReference type="EMBL" id="MDTU01000001">
    <property type="protein sequence ID" value="ODN42200.1"/>
    <property type="molecule type" value="Genomic_DNA"/>
</dbReference>
<proteinExistence type="predicted"/>
<name>A0ABX3A493_9GAMM</name>
<dbReference type="Proteomes" id="UP000094329">
    <property type="component" value="Unassembled WGS sequence"/>
</dbReference>
<dbReference type="InterPro" id="IPR009057">
    <property type="entry name" value="Homeodomain-like_sf"/>
</dbReference>
<comment type="caution">
    <text evidence="1">The sequence shown here is derived from an EMBL/GenBank/DDBJ whole genome shotgun (WGS) entry which is preliminary data.</text>
</comment>
<evidence type="ECO:0000313" key="2">
    <source>
        <dbReference type="Proteomes" id="UP000094329"/>
    </source>
</evidence>